<evidence type="ECO:0000313" key="2">
    <source>
        <dbReference type="EMBL" id="KAK6340138.1"/>
    </source>
</evidence>
<evidence type="ECO:0000313" key="3">
    <source>
        <dbReference type="Proteomes" id="UP001373714"/>
    </source>
</evidence>
<dbReference type="AlphaFoldDB" id="A0AAV9UCE8"/>
<organism evidence="2 3">
    <name type="scientific">Orbilia blumenaviensis</name>
    <dbReference type="NCBI Taxonomy" id="1796055"/>
    <lineage>
        <taxon>Eukaryota</taxon>
        <taxon>Fungi</taxon>
        <taxon>Dikarya</taxon>
        <taxon>Ascomycota</taxon>
        <taxon>Pezizomycotina</taxon>
        <taxon>Orbiliomycetes</taxon>
        <taxon>Orbiliales</taxon>
        <taxon>Orbiliaceae</taxon>
        <taxon>Orbilia</taxon>
    </lineage>
</organism>
<evidence type="ECO:0000256" key="1">
    <source>
        <dbReference type="SAM" id="MobiDB-lite"/>
    </source>
</evidence>
<accession>A0AAV9UCE8</accession>
<sequence length="150" mass="16375">MAPPPLTIILKSHTTTLYLLLPPTTPISTLLTTLFQTLTSTPTHHLQLPIPTSSASLKLGIPRDHHHDSTTTNNSASSQQQQTMVFTPMDEKTLRSNQTLTGLGIRDGQILAFEVVNEEEEEDKWDGGFVVQWPAEAGDGGEEGEDDGEN</sequence>
<reference evidence="2 3" key="1">
    <citation type="submission" date="2019-10" db="EMBL/GenBank/DDBJ databases">
        <authorList>
            <person name="Palmer J.M."/>
        </authorList>
    </citation>
    <scope>NUCLEOTIDE SEQUENCE [LARGE SCALE GENOMIC DNA]</scope>
    <source>
        <strain evidence="2 3">TWF730</strain>
    </source>
</reference>
<dbReference type="Gene3D" id="3.10.20.90">
    <property type="entry name" value="Phosphatidylinositol 3-kinase Catalytic Subunit, Chain A, domain 1"/>
    <property type="match status" value="1"/>
</dbReference>
<feature type="compositionally biased region" description="Low complexity" evidence="1">
    <location>
        <begin position="70"/>
        <end position="80"/>
    </location>
</feature>
<evidence type="ECO:0008006" key="4">
    <source>
        <dbReference type="Google" id="ProtNLM"/>
    </source>
</evidence>
<name>A0AAV9UCE8_9PEZI</name>
<dbReference type="Proteomes" id="UP001373714">
    <property type="component" value="Unassembled WGS sequence"/>
</dbReference>
<protein>
    <recommendedName>
        <fullName evidence="4">Ubiquitin-like domain-containing protein</fullName>
    </recommendedName>
</protein>
<proteinExistence type="predicted"/>
<gene>
    <name evidence="2" type="ORF">TWF730_001909</name>
</gene>
<comment type="caution">
    <text evidence="2">The sequence shown here is derived from an EMBL/GenBank/DDBJ whole genome shotgun (WGS) entry which is preliminary data.</text>
</comment>
<keyword evidence="3" id="KW-1185">Reference proteome</keyword>
<dbReference type="EMBL" id="JAVHNS010000011">
    <property type="protein sequence ID" value="KAK6340138.1"/>
    <property type="molecule type" value="Genomic_DNA"/>
</dbReference>
<feature type="region of interest" description="Disordered" evidence="1">
    <location>
        <begin position="59"/>
        <end position="80"/>
    </location>
</feature>